<dbReference type="InterPro" id="IPR028082">
    <property type="entry name" value="Peripla_BP_I"/>
</dbReference>
<gene>
    <name evidence="5" type="ORF">CJO09_06335</name>
</gene>
<dbReference type="Proteomes" id="UP000266483">
    <property type="component" value="Unassembled WGS sequence"/>
</dbReference>
<dbReference type="CDD" id="cd20014">
    <property type="entry name" value="PBP1_RPA0668_benzoate-like"/>
    <property type="match status" value="1"/>
</dbReference>
<accession>A0ABX9N0L0</accession>
<feature type="signal peptide" evidence="3">
    <location>
        <begin position="1"/>
        <end position="35"/>
    </location>
</feature>
<dbReference type="InterPro" id="IPR028081">
    <property type="entry name" value="Leu-bd"/>
</dbReference>
<evidence type="ECO:0000256" key="1">
    <source>
        <dbReference type="ARBA" id="ARBA00010062"/>
    </source>
</evidence>
<evidence type="ECO:0000313" key="6">
    <source>
        <dbReference type="Proteomes" id="UP000266483"/>
    </source>
</evidence>
<protein>
    <submittedName>
        <fullName evidence="5">ABC transporter permease</fullName>
    </submittedName>
</protein>
<dbReference type="InterPro" id="IPR051010">
    <property type="entry name" value="BCAA_transport"/>
</dbReference>
<dbReference type="EMBL" id="NQOU01000002">
    <property type="protein sequence ID" value="RII83222.1"/>
    <property type="molecule type" value="Genomic_DNA"/>
</dbReference>
<comment type="caution">
    <text evidence="5">The sequence shown here is derived from an EMBL/GenBank/DDBJ whole genome shotgun (WGS) entry which is preliminary data.</text>
</comment>
<dbReference type="RefSeq" id="WP_119441614.1">
    <property type="nucleotide sequence ID" value="NZ_CP170494.1"/>
</dbReference>
<keyword evidence="2 3" id="KW-0732">Signal</keyword>
<keyword evidence="6" id="KW-1185">Reference proteome</keyword>
<dbReference type="Pfam" id="PF13458">
    <property type="entry name" value="Peripla_BP_6"/>
    <property type="match status" value="1"/>
</dbReference>
<name>A0ABX9N0L0_9BURK</name>
<feature type="chain" id="PRO_5047310543" evidence="3">
    <location>
        <begin position="36"/>
        <end position="402"/>
    </location>
</feature>
<comment type="similarity">
    <text evidence="1">Belongs to the leucine-binding protein family.</text>
</comment>
<evidence type="ECO:0000313" key="5">
    <source>
        <dbReference type="EMBL" id="RII83222.1"/>
    </source>
</evidence>
<reference evidence="5 6" key="1">
    <citation type="submission" date="2017-08" db="EMBL/GenBank/DDBJ databases">
        <title>Pusillimonas indicus sp. nov., a member of the family Alcaligenaceae isolated from surface seawater.</title>
        <authorList>
            <person name="Li J."/>
        </authorList>
    </citation>
    <scope>NUCLEOTIDE SEQUENCE [LARGE SCALE GENOMIC DNA]</scope>
    <source>
        <strain evidence="5 6">17-4A</strain>
    </source>
</reference>
<organism evidence="5 6">
    <name type="scientific">Neopusillimonas maritima</name>
    <dbReference type="NCBI Taxonomy" id="2026239"/>
    <lineage>
        <taxon>Bacteria</taxon>
        <taxon>Pseudomonadati</taxon>
        <taxon>Pseudomonadota</taxon>
        <taxon>Betaproteobacteria</taxon>
        <taxon>Burkholderiales</taxon>
        <taxon>Alcaligenaceae</taxon>
        <taxon>Neopusillimonas</taxon>
    </lineage>
</organism>
<sequence>MKRERKEDARRTGRLKRGLGLVYAAALLAAAPVMAASDADRPVKVGFMLPYSGTYAALGDGITNAFKMAIDQQGGKLGGRDIEYYSVDDASDPSKAVENANRLVKRDDVDVIIGTVHSGVSMALSKVARDSNTLLIVPNAGADEVTGVMCAPNIFRTSFSNWQPSYAMGGVVADQGHKKVVTLTWKYAGGEQMVAGFKESFEAKDGEIVKELYIPFPSVEFQPFLTEIASIKPDAVYVFFAGGGAVKFVQDYAAAGLNRNVPLYATGFLTEGTLEAQGAAAEGIHTTLHYADGLDTPRDNAFREAYKKTYKLEPDVYTVQGYDAAQLLIAGLNGVKGDISDQKGVIAAMESAKIDSPRGSFTMSKAHNPVQDIYLRKVQDKQNVVVGIASKALEDPARGCKL</sequence>
<evidence type="ECO:0000259" key="4">
    <source>
        <dbReference type="Pfam" id="PF13458"/>
    </source>
</evidence>
<feature type="domain" description="Leucine-binding protein" evidence="4">
    <location>
        <begin position="42"/>
        <end position="381"/>
    </location>
</feature>
<proteinExistence type="inferred from homology"/>
<dbReference type="PANTHER" id="PTHR30483:SF6">
    <property type="entry name" value="PERIPLASMIC BINDING PROTEIN OF ABC TRANSPORTER FOR NATURAL AMINO ACIDS"/>
    <property type="match status" value="1"/>
</dbReference>
<dbReference type="PANTHER" id="PTHR30483">
    <property type="entry name" value="LEUCINE-SPECIFIC-BINDING PROTEIN"/>
    <property type="match status" value="1"/>
</dbReference>
<evidence type="ECO:0000256" key="3">
    <source>
        <dbReference type="SAM" id="SignalP"/>
    </source>
</evidence>
<dbReference type="SUPFAM" id="SSF53822">
    <property type="entry name" value="Periplasmic binding protein-like I"/>
    <property type="match status" value="1"/>
</dbReference>
<evidence type="ECO:0000256" key="2">
    <source>
        <dbReference type="ARBA" id="ARBA00022729"/>
    </source>
</evidence>
<dbReference type="Gene3D" id="3.40.50.2300">
    <property type="match status" value="2"/>
</dbReference>